<dbReference type="Gene3D" id="2.40.50.140">
    <property type="entry name" value="Nucleic acid-binding proteins"/>
    <property type="match status" value="1"/>
</dbReference>
<organism evidence="1 2">
    <name type="scientific">Gordonia phage Syleon</name>
    <dbReference type="NCBI Taxonomy" id="2653718"/>
    <lineage>
        <taxon>Viruses</taxon>
        <taxon>Duplodnaviria</taxon>
        <taxon>Heunggongvirae</taxon>
        <taxon>Uroviricota</taxon>
        <taxon>Caudoviricetes</taxon>
        <taxon>Deeyouvirinae</taxon>
        <taxon>Octobienvirus</taxon>
        <taxon>Octobienvirus syleon</taxon>
    </lineage>
</organism>
<sequence>MAMPTISGSNATVFGGKDQELKYDVGQYGAYVLFNLGMQKAKKDQYGEWETTAKTTIKAAAYGELAEFIKDNIQHLDKVDFTAEMTGIDLWEGKDGTQANIQVKILTIGAPFRKKEDSGY</sequence>
<protein>
    <submittedName>
        <fullName evidence="1">SsDNA binding protein</fullName>
    </submittedName>
</protein>
<dbReference type="EMBL" id="MN444870">
    <property type="protein sequence ID" value="QGH75811.1"/>
    <property type="molecule type" value="Genomic_DNA"/>
</dbReference>
<dbReference type="RefSeq" id="YP_010246741.1">
    <property type="nucleotide sequence ID" value="NC_060137.1"/>
</dbReference>
<proteinExistence type="predicted"/>
<evidence type="ECO:0000313" key="2">
    <source>
        <dbReference type="Proteomes" id="UP000346466"/>
    </source>
</evidence>
<reference evidence="1 2" key="1">
    <citation type="submission" date="2019-09" db="EMBL/GenBank/DDBJ databases">
        <authorList>
            <person name="Falcon-Lizardi N."/>
            <person name="Rios-Rosa Y."/>
            <person name="Rivera-Cruz A."/>
            <person name="Rivera-Espinal N.S."/>
            <person name="Rodriguez-Cotto F.E."/>
            <person name="Rosa-Flores A.N."/>
            <person name="Rubin M.R."/>
            <person name="Vazquez E."/>
            <person name="Molloy S.D."/>
            <person name="Garlena R.A."/>
            <person name="Russell D.A."/>
            <person name="Pope W.H."/>
            <person name="Jacobs-Sera D."/>
            <person name="Hatfull G.F."/>
        </authorList>
    </citation>
    <scope>NUCLEOTIDE SEQUENCE [LARGE SCALE GENOMIC DNA]</scope>
</reference>
<dbReference type="InterPro" id="IPR012340">
    <property type="entry name" value="NA-bd_OB-fold"/>
</dbReference>
<gene>
    <name evidence="1" type="primary">82</name>
    <name evidence="1" type="ORF">SEA_SYLEON_82</name>
</gene>
<accession>A0A5Q2WBH3</accession>
<dbReference type="KEGG" id="vg:70081306"/>
<dbReference type="Proteomes" id="UP000346466">
    <property type="component" value="Segment"/>
</dbReference>
<dbReference type="GeneID" id="70081306"/>
<evidence type="ECO:0000313" key="1">
    <source>
        <dbReference type="EMBL" id="QGH75811.1"/>
    </source>
</evidence>
<keyword evidence="2" id="KW-1185">Reference proteome</keyword>
<name>A0A5Q2WBH3_9CAUD</name>